<dbReference type="PROSITE" id="PS50102">
    <property type="entry name" value="RRM"/>
    <property type="match status" value="2"/>
</dbReference>
<evidence type="ECO:0000313" key="5">
    <source>
        <dbReference type="EMBL" id="KAF2284114.1"/>
    </source>
</evidence>
<evidence type="ECO:0000313" key="6">
    <source>
        <dbReference type="Proteomes" id="UP000467840"/>
    </source>
</evidence>
<comment type="caution">
    <text evidence="5">The sequence shown here is derived from an EMBL/GenBank/DDBJ whole genome shotgun (WGS) entry which is preliminary data.</text>
</comment>
<dbReference type="AlphaFoldDB" id="A0A6A6K6H6"/>
<gene>
    <name evidence="5" type="ORF">GH714_019177</name>
</gene>
<evidence type="ECO:0000256" key="2">
    <source>
        <dbReference type="PROSITE-ProRule" id="PRU00176"/>
    </source>
</evidence>
<dbReference type="Gene3D" id="3.30.70.330">
    <property type="match status" value="2"/>
</dbReference>
<dbReference type="InterPro" id="IPR012677">
    <property type="entry name" value="Nucleotide-bd_a/b_plait_sf"/>
</dbReference>
<dbReference type="GO" id="GO:0003723">
    <property type="term" value="F:RNA binding"/>
    <property type="evidence" value="ECO:0007669"/>
    <property type="project" value="UniProtKB-UniRule"/>
</dbReference>
<dbReference type="InterPro" id="IPR035979">
    <property type="entry name" value="RBD_domain_sf"/>
</dbReference>
<organism evidence="5 6">
    <name type="scientific">Hevea brasiliensis</name>
    <name type="common">Para rubber tree</name>
    <name type="synonym">Siphonia brasiliensis</name>
    <dbReference type="NCBI Taxonomy" id="3981"/>
    <lineage>
        <taxon>Eukaryota</taxon>
        <taxon>Viridiplantae</taxon>
        <taxon>Streptophyta</taxon>
        <taxon>Embryophyta</taxon>
        <taxon>Tracheophyta</taxon>
        <taxon>Spermatophyta</taxon>
        <taxon>Magnoliopsida</taxon>
        <taxon>eudicotyledons</taxon>
        <taxon>Gunneridae</taxon>
        <taxon>Pentapetalae</taxon>
        <taxon>rosids</taxon>
        <taxon>fabids</taxon>
        <taxon>Malpighiales</taxon>
        <taxon>Euphorbiaceae</taxon>
        <taxon>Crotonoideae</taxon>
        <taxon>Micrandreae</taxon>
        <taxon>Hevea</taxon>
    </lineage>
</organism>
<feature type="domain" description="RRM" evidence="4">
    <location>
        <begin position="198"/>
        <end position="290"/>
    </location>
</feature>
<evidence type="ECO:0000256" key="1">
    <source>
        <dbReference type="ARBA" id="ARBA00022884"/>
    </source>
</evidence>
<dbReference type="InterPro" id="IPR050886">
    <property type="entry name" value="RNA-binding_reg"/>
</dbReference>
<protein>
    <recommendedName>
        <fullName evidence="4">RRM domain-containing protein</fullName>
    </recommendedName>
</protein>
<dbReference type="GO" id="GO:0005634">
    <property type="term" value="C:nucleus"/>
    <property type="evidence" value="ECO:0007669"/>
    <property type="project" value="TreeGrafter"/>
</dbReference>
<dbReference type="SUPFAM" id="SSF54928">
    <property type="entry name" value="RNA-binding domain, RBD"/>
    <property type="match status" value="1"/>
</dbReference>
<dbReference type="PANTHER" id="PTHR48024:SF9">
    <property type="entry name" value="UBP1-ASSOCIATED PROTEINS 1A-RELATED"/>
    <property type="match status" value="1"/>
</dbReference>
<reference evidence="5 6" key="1">
    <citation type="journal article" date="2020" name="Mol. Plant">
        <title>The Chromosome-Based Rubber Tree Genome Provides New Insights into Spurge Genome Evolution and Rubber Biosynthesis.</title>
        <authorList>
            <person name="Liu J."/>
            <person name="Shi C."/>
            <person name="Shi C.C."/>
            <person name="Li W."/>
            <person name="Zhang Q.J."/>
            <person name="Zhang Y."/>
            <person name="Li K."/>
            <person name="Lu H.F."/>
            <person name="Shi C."/>
            <person name="Zhu S.T."/>
            <person name="Xiao Z.Y."/>
            <person name="Nan H."/>
            <person name="Yue Y."/>
            <person name="Zhu X.G."/>
            <person name="Wu Y."/>
            <person name="Hong X.N."/>
            <person name="Fan G.Y."/>
            <person name="Tong Y."/>
            <person name="Zhang D."/>
            <person name="Mao C.L."/>
            <person name="Liu Y.L."/>
            <person name="Hao S.J."/>
            <person name="Liu W.Q."/>
            <person name="Lv M.Q."/>
            <person name="Zhang H.B."/>
            <person name="Liu Y."/>
            <person name="Hu-Tang G.R."/>
            <person name="Wang J.P."/>
            <person name="Wang J.H."/>
            <person name="Sun Y.H."/>
            <person name="Ni S.B."/>
            <person name="Chen W.B."/>
            <person name="Zhang X.C."/>
            <person name="Jiao Y.N."/>
            <person name="Eichler E.E."/>
            <person name="Li G.H."/>
            <person name="Liu X."/>
            <person name="Gao L.Z."/>
        </authorList>
    </citation>
    <scope>NUCLEOTIDE SEQUENCE [LARGE SCALE GENOMIC DNA]</scope>
    <source>
        <strain evidence="6">cv. GT1</strain>
        <tissue evidence="5">Leaf</tissue>
    </source>
</reference>
<name>A0A6A6K6H6_HEVBR</name>
<dbReference type="Pfam" id="PF00076">
    <property type="entry name" value="RRM_1"/>
    <property type="match status" value="2"/>
</dbReference>
<evidence type="ECO:0000256" key="3">
    <source>
        <dbReference type="SAM" id="MobiDB-lite"/>
    </source>
</evidence>
<dbReference type="InterPro" id="IPR000504">
    <property type="entry name" value="RRM_dom"/>
</dbReference>
<sequence length="407" mass="44097">MVKTQKTVLIKKSDIIADQNPLQKPKLKKRKIIKAHLPTPPPKTTHTDSDSASDENSNFDSDSIDLPTLLEPYTKDQLIELLSLAAAKYPSLYPLINEHADREASHRKIFVHGFTWDITREKLLSAFEPFGEIEDCNVVMDKVTGKAKGYGFVLFKTRKGAAMALKDPKKNINNRIANCQLASVGPVNGAKNQDVGARKIYVGNVQGSIDKEKFRAFFAKFGEIESGPTGFDKETGRSRGFALFVYKTVEGAKRALEEPHKVFEGQQLHCSIATDGKSKTNQVQVQVQQQQQQQQLPQGQVLAAVAAAQNFALFGQHPGFNPLYGGLLGNPLAAAASPGPTGIISPVMAGAMSQSLVPTRQVGGLGVARQSLLGNYGAGRGLQHVYSNARTGQGGVRRGQELFGSFA</sequence>
<dbReference type="Proteomes" id="UP000467840">
    <property type="component" value="Chromosome 12"/>
</dbReference>
<feature type="region of interest" description="Disordered" evidence="3">
    <location>
        <begin position="20"/>
        <end position="60"/>
    </location>
</feature>
<proteinExistence type="predicted"/>
<accession>A0A6A6K6H6</accession>
<evidence type="ECO:0000259" key="4">
    <source>
        <dbReference type="PROSITE" id="PS50102"/>
    </source>
</evidence>
<keyword evidence="1 2" id="KW-0694">RNA-binding</keyword>
<feature type="compositionally biased region" description="Basic residues" evidence="3">
    <location>
        <begin position="25"/>
        <end position="34"/>
    </location>
</feature>
<dbReference type="PANTHER" id="PTHR48024">
    <property type="entry name" value="GEO13361P1-RELATED"/>
    <property type="match status" value="1"/>
</dbReference>
<dbReference type="SMART" id="SM00360">
    <property type="entry name" value="RRM"/>
    <property type="match status" value="2"/>
</dbReference>
<dbReference type="EMBL" id="JAAGAX010000018">
    <property type="protein sequence ID" value="KAF2284114.1"/>
    <property type="molecule type" value="Genomic_DNA"/>
</dbReference>
<keyword evidence="6" id="KW-1185">Reference proteome</keyword>
<feature type="domain" description="RRM" evidence="4">
    <location>
        <begin position="107"/>
        <end position="207"/>
    </location>
</feature>